<keyword evidence="3 6" id="KW-0378">Hydrolase</keyword>
<keyword evidence="4 6" id="KW-0720">Serine protease</keyword>
<dbReference type="InterPro" id="IPR001314">
    <property type="entry name" value="Peptidase_S1A"/>
</dbReference>
<dbReference type="PROSITE" id="PS00134">
    <property type="entry name" value="TRYPSIN_HIS"/>
    <property type="match status" value="1"/>
</dbReference>
<gene>
    <name evidence="8" type="ORF">AOQ71_29210</name>
</gene>
<evidence type="ECO:0000313" key="9">
    <source>
        <dbReference type="Proteomes" id="UP000051936"/>
    </source>
</evidence>
<dbReference type="Gene3D" id="2.40.10.10">
    <property type="entry name" value="Trypsin-like serine proteases"/>
    <property type="match status" value="1"/>
</dbReference>
<sequence>MLLGATLGHSQELTKETFKQTRSKDFNETVARYLNKEAPKIVGGDRAKSGAYPWQVTLLVKGISDARQAHFCGGTIYNERWIVTAAHCLDGLDSSQLEVAAGTNVLGSGIKRIAAARLFVHASFDPSTLDTDVALIELIQPIALDQRQTSIPLLSTAEEANVYKAGSEFMVTGWGATEEGGDTVRDLREVKVPFISMARCRDPLAYGKEAVTDRMICAGRDGVDSCQGDSGGPLVTAVSKEKAVLAGIVSWGDGCAKPGKYGVYTRVPAVSAWIEACVSGGGCPASN</sequence>
<feature type="domain" description="Peptidase S1" evidence="7">
    <location>
        <begin position="41"/>
        <end position="279"/>
    </location>
</feature>
<proteinExistence type="predicted"/>
<dbReference type="InterPro" id="IPR043504">
    <property type="entry name" value="Peptidase_S1_PA_chymotrypsin"/>
</dbReference>
<evidence type="ECO:0000313" key="8">
    <source>
        <dbReference type="EMBL" id="KRQ04933.1"/>
    </source>
</evidence>
<dbReference type="InterPro" id="IPR009003">
    <property type="entry name" value="Peptidase_S1_PA"/>
</dbReference>
<keyword evidence="9" id="KW-1185">Reference proteome</keyword>
<dbReference type="FunFam" id="2.40.10.10:FF:000120">
    <property type="entry name" value="Putative serine protease"/>
    <property type="match status" value="1"/>
</dbReference>
<name>A0A0R3DD23_9BRAD</name>
<protein>
    <recommendedName>
        <fullName evidence="7">Peptidase S1 domain-containing protein</fullName>
    </recommendedName>
</protein>
<evidence type="ECO:0000256" key="6">
    <source>
        <dbReference type="RuleBase" id="RU363034"/>
    </source>
</evidence>
<dbReference type="InterPro" id="IPR033116">
    <property type="entry name" value="TRYPSIN_SER"/>
</dbReference>
<dbReference type="InterPro" id="IPR001254">
    <property type="entry name" value="Trypsin_dom"/>
</dbReference>
<accession>A0A0R3DD23</accession>
<reference evidence="8 9" key="1">
    <citation type="submission" date="2015-09" db="EMBL/GenBank/DDBJ databases">
        <title>Draft Genome Sequence of Bradyrhizobium manausense Strain BR 3351T, a Novel Symbiotic Nitrogen-Fixing Alphaproteobacterium Isolated from Brazilian Amazon Rain Forest.</title>
        <authorList>
            <person name="De Araujo J.L."/>
            <person name="Zilli J.E."/>
        </authorList>
    </citation>
    <scope>NUCLEOTIDE SEQUENCE [LARGE SCALE GENOMIC DNA]</scope>
    <source>
        <strain evidence="8 9">BR3351</strain>
    </source>
</reference>
<keyword evidence="1 6" id="KW-0645">Protease</keyword>
<organism evidence="8 9">
    <name type="scientific">Bradyrhizobium manausense</name>
    <dbReference type="NCBI Taxonomy" id="989370"/>
    <lineage>
        <taxon>Bacteria</taxon>
        <taxon>Pseudomonadati</taxon>
        <taxon>Pseudomonadota</taxon>
        <taxon>Alphaproteobacteria</taxon>
        <taxon>Hyphomicrobiales</taxon>
        <taxon>Nitrobacteraceae</taxon>
        <taxon>Bradyrhizobium</taxon>
    </lineage>
</organism>
<dbReference type="GO" id="GO:0004252">
    <property type="term" value="F:serine-type endopeptidase activity"/>
    <property type="evidence" value="ECO:0007669"/>
    <property type="project" value="InterPro"/>
</dbReference>
<dbReference type="STRING" id="989370.AOQ71_29210"/>
<evidence type="ECO:0000256" key="5">
    <source>
        <dbReference type="ARBA" id="ARBA00023157"/>
    </source>
</evidence>
<dbReference type="Pfam" id="PF00089">
    <property type="entry name" value="Trypsin"/>
    <property type="match status" value="1"/>
</dbReference>
<dbReference type="PANTHER" id="PTHR24252">
    <property type="entry name" value="ACROSIN-RELATED"/>
    <property type="match status" value="1"/>
</dbReference>
<evidence type="ECO:0000256" key="2">
    <source>
        <dbReference type="ARBA" id="ARBA00022729"/>
    </source>
</evidence>
<comment type="caution">
    <text evidence="8">The sequence shown here is derived from an EMBL/GenBank/DDBJ whole genome shotgun (WGS) entry which is preliminary data.</text>
</comment>
<keyword evidence="5" id="KW-1015">Disulfide bond</keyword>
<dbReference type="AlphaFoldDB" id="A0A0R3DD23"/>
<keyword evidence="2" id="KW-0732">Signal</keyword>
<dbReference type="InterPro" id="IPR018114">
    <property type="entry name" value="TRYPSIN_HIS"/>
</dbReference>
<dbReference type="PROSITE" id="PS00135">
    <property type="entry name" value="TRYPSIN_SER"/>
    <property type="match status" value="1"/>
</dbReference>
<dbReference type="Proteomes" id="UP000051936">
    <property type="component" value="Unassembled WGS sequence"/>
</dbReference>
<dbReference type="SUPFAM" id="SSF50494">
    <property type="entry name" value="Trypsin-like serine proteases"/>
    <property type="match status" value="1"/>
</dbReference>
<dbReference type="PANTHER" id="PTHR24252:SF7">
    <property type="entry name" value="HYALIN"/>
    <property type="match status" value="1"/>
</dbReference>
<dbReference type="CDD" id="cd00190">
    <property type="entry name" value="Tryp_SPc"/>
    <property type="match status" value="1"/>
</dbReference>
<dbReference type="EMBL" id="LJYG01000105">
    <property type="protein sequence ID" value="KRQ04933.1"/>
    <property type="molecule type" value="Genomic_DNA"/>
</dbReference>
<evidence type="ECO:0000256" key="4">
    <source>
        <dbReference type="ARBA" id="ARBA00022825"/>
    </source>
</evidence>
<evidence type="ECO:0000259" key="7">
    <source>
        <dbReference type="PROSITE" id="PS50240"/>
    </source>
</evidence>
<evidence type="ECO:0000256" key="3">
    <source>
        <dbReference type="ARBA" id="ARBA00022801"/>
    </source>
</evidence>
<dbReference type="SMART" id="SM00020">
    <property type="entry name" value="Tryp_SPc"/>
    <property type="match status" value="1"/>
</dbReference>
<dbReference type="PROSITE" id="PS50240">
    <property type="entry name" value="TRYPSIN_DOM"/>
    <property type="match status" value="1"/>
</dbReference>
<evidence type="ECO:0000256" key="1">
    <source>
        <dbReference type="ARBA" id="ARBA00022670"/>
    </source>
</evidence>
<dbReference type="PRINTS" id="PR00722">
    <property type="entry name" value="CHYMOTRYPSIN"/>
</dbReference>
<dbReference type="GO" id="GO:0006508">
    <property type="term" value="P:proteolysis"/>
    <property type="evidence" value="ECO:0007669"/>
    <property type="project" value="UniProtKB-KW"/>
</dbReference>